<dbReference type="UniPathway" id="UPA00378"/>
<evidence type="ECO:0000256" key="10">
    <source>
        <dbReference type="ARBA" id="ARBA00022989"/>
    </source>
</evidence>
<dbReference type="Proteomes" id="UP000242457">
    <property type="component" value="Unassembled WGS sequence"/>
</dbReference>
<keyword evidence="15" id="KW-1185">Reference proteome</keyword>
<proteinExistence type="inferred from homology"/>
<reference evidence="14 15" key="1">
    <citation type="submission" date="2014-07" db="EMBL/GenBank/DDBJ databases">
        <title>Genomic and transcriptomic analysis on Apis cerana provide comprehensive insights into honey bee biology.</title>
        <authorList>
            <person name="Diao Q."/>
            <person name="Sun L."/>
            <person name="Zheng H."/>
            <person name="Zheng H."/>
            <person name="Xu S."/>
            <person name="Wang S."/>
            <person name="Zeng Z."/>
            <person name="Hu F."/>
            <person name="Su S."/>
            <person name="Wu J."/>
        </authorList>
    </citation>
    <scope>NUCLEOTIDE SEQUENCE [LARGE SCALE GENOMIC DNA]</scope>
    <source>
        <tissue evidence="14">Pupae without intestine</tissue>
    </source>
</reference>
<keyword evidence="7" id="KW-0812">Transmembrane</keyword>
<dbReference type="Gene3D" id="3.40.1180.10">
    <property type="entry name" value="Decaprenyl diphosphate synthase-like"/>
    <property type="match status" value="1"/>
</dbReference>
<comment type="pathway">
    <text evidence="3">Protein modification; protein glycosylation.</text>
</comment>
<dbReference type="InterPro" id="IPR038887">
    <property type="entry name" value="Nus1/NgBR"/>
</dbReference>
<evidence type="ECO:0000256" key="6">
    <source>
        <dbReference type="ARBA" id="ARBA00022679"/>
    </source>
</evidence>
<name>A0A2A3E4S3_APICC</name>
<protein>
    <recommendedName>
        <fullName evidence="5">ditrans,polycis-polyprenyl diphosphate synthase [(2E,6E)-farnesyldiphosphate specific]</fullName>
        <ecNumber evidence="5">2.5.1.87</ecNumber>
    </recommendedName>
</protein>
<dbReference type="SUPFAM" id="SSF64005">
    <property type="entry name" value="Undecaprenyl diphosphate synthase"/>
    <property type="match status" value="1"/>
</dbReference>
<evidence type="ECO:0000256" key="5">
    <source>
        <dbReference type="ARBA" id="ARBA00012596"/>
    </source>
</evidence>
<evidence type="ECO:0000256" key="8">
    <source>
        <dbReference type="ARBA" id="ARBA00022824"/>
    </source>
</evidence>
<sequence>MKKLPRHIVIVFGAKENTIFDCIRIIRWCYTLGISYISFFDISGFLIRNENLLKYELAKTQPDLMEYINWSKSNAGFSQNGITDSKSKMRIFLLSSLDGKKEIVSLTKTLAEAVITGTIKPEEINIELLDEKLNSRKMPDPDLGIIYGRVCSTYGVLPWQTRITEFYMLPLNISLSRSCLSSLYVLPFICNCVLVSSSVLTTLKADGGLRIFKDAPNEFEEVLKRHSIDCHSDKRENPQGCSGSFFVRDERSDPDRGKERFYNGDGDRGSNRSPRTWKSPDIVIRYGRGMQIYPDSVMTAICSNLLSNENIQPYEARLLRFCNSLNNNDVDQRENLDFFEDRLGTKHD</sequence>
<evidence type="ECO:0000256" key="4">
    <source>
        <dbReference type="ARBA" id="ARBA00005432"/>
    </source>
</evidence>
<feature type="compositionally biased region" description="Basic and acidic residues" evidence="13">
    <location>
        <begin position="247"/>
        <end position="270"/>
    </location>
</feature>
<comment type="catalytic activity">
    <reaction evidence="12">
        <text>n isopentenyl diphosphate + (2E,6E)-farnesyl diphosphate = a di-trans,poly-cis-polyprenyl diphosphate + n diphosphate</text>
        <dbReference type="Rhea" id="RHEA:53008"/>
        <dbReference type="Rhea" id="RHEA-COMP:19494"/>
        <dbReference type="ChEBI" id="CHEBI:33019"/>
        <dbReference type="ChEBI" id="CHEBI:128769"/>
        <dbReference type="ChEBI" id="CHEBI:136960"/>
        <dbReference type="ChEBI" id="CHEBI:175763"/>
        <dbReference type="EC" id="2.5.1.87"/>
    </reaction>
</comment>
<dbReference type="OrthoDB" id="19639at2759"/>
<evidence type="ECO:0000256" key="3">
    <source>
        <dbReference type="ARBA" id="ARBA00004922"/>
    </source>
</evidence>
<gene>
    <name evidence="14" type="ORF">APICC_09758</name>
</gene>
<keyword evidence="9" id="KW-0460">Magnesium</keyword>
<feature type="region of interest" description="Disordered" evidence="13">
    <location>
        <begin position="233"/>
        <end position="274"/>
    </location>
</feature>
<evidence type="ECO:0000256" key="12">
    <source>
        <dbReference type="ARBA" id="ARBA00047353"/>
    </source>
</evidence>
<dbReference type="PANTHER" id="PTHR21528">
    <property type="entry name" value="DEHYDRODOLICHYL DIPHOSPHATE SYNTHASE COMPLEX SUBUNIT NUS1"/>
    <property type="match status" value="1"/>
</dbReference>
<dbReference type="InterPro" id="IPR036424">
    <property type="entry name" value="UPP_synth-like_sf"/>
</dbReference>
<comment type="subcellular location">
    <subcellularLocation>
        <location evidence="2">Endoplasmic reticulum membrane</location>
    </subcellularLocation>
</comment>
<evidence type="ECO:0000256" key="11">
    <source>
        <dbReference type="ARBA" id="ARBA00023136"/>
    </source>
</evidence>
<comment type="similarity">
    <text evidence="4">Belongs to the UPP synthase family.</text>
</comment>
<evidence type="ECO:0000256" key="2">
    <source>
        <dbReference type="ARBA" id="ARBA00004586"/>
    </source>
</evidence>
<dbReference type="GO" id="GO:0005789">
    <property type="term" value="C:endoplasmic reticulum membrane"/>
    <property type="evidence" value="ECO:0007669"/>
    <property type="project" value="UniProtKB-SubCell"/>
</dbReference>
<dbReference type="STRING" id="94128.A0A2A3E4S3"/>
<dbReference type="EC" id="2.5.1.87" evidence="5"/>
<evidence type="ECO:0000256" key="7">
    <source>
        <dbReference type="ARBA" id="ARBA00022692"/>
    </source>
</evidence>
<keyword evidence="10" id="KW-1133">Transmembrane helix</keyword>
<dbReference type="EMBL" id="KZ288375">
    <property type="protein sequence ID" value="PBC26700.1"/>
    <property type="molecule type" value="Genomic_DNA"/>
</dbReference>
<evidence type="ECO:0000313" key="15">
    <source>
        <dbReference type="Proteomes" id="UP000242457"/>
    </source>
</evidence>
<evidence type="ECO:0000256" key="1">
    <source>
        <dbReference type="ARBA" id="ARBA00001946"/>
    </source>
</evidence>
<dbReference type="GO" id="GO:1904423">
    <property type="term" value="C:dehydrodolichyl diphosphate synthase complex"/>
    <property type="evidence" value="ECO:0007669"/>
    <property type="project" value="InterPro"/>
</dbReference>
<dbReference type="GO" id="GO:0045547">
    <property type="term" value="F:ditrans,polycis-polyprenyl diphosphate synthase [(2E,6E)-farnesyl diphosphate specific] activity"/>
    <property type="evidence" value="ECO:0007669"/>
    <property type="project" value="UniProtKB-EC"/>
</dbReference>
<evidence type="ECO:0000256" key="13">
    <source>
        <dbReference type="SAM" id="MobiDB-lite"/>
    </source>
</evidence>
<dbReference type="PANTHER" id="PTHR21528:SF0">
    <property type="entry name" value="DEHYDRODOLICHYL DIPHOSPHATE SYNTHASE COMPLEX SUBUNIT NUS1"/>
    <property type="match status" value="1"/>
</dbReference>
<organism evidence="14 15">
    <name type="scientific">Apis cerana cerana</name>
    <name type="common">Oriental honeybee</name>
    <dbReference type="NCBI Taxonomy" id="94128"/>
    <lineage>
        <taxon>Eukaryota</taxon>
        <taxon>Metazoa</taxon>
        <taxon>Ecdysozoa</taxon>
        <taxon>Arthropoda</taxon>
        <taxon>Hexapoda</taxon>
        <taxon>Insecta</taxon>
        <taxon>Pterygota</taxon>
        <taxon>Neoptera</taxon>
        <taxon>Endopterygota</taxon>
        <taxon>Hymenoptera</taxon>
        <taxon>Apocrita</taxon>
        <taxon>Aculeata</taxon>
        <taxon>Apoidea</taxon>
        <taxon>Anthophila</taxon>
        <taxon>Apidae</taxon>
        <taxon>Apis</taxon>
    </lineage>
</organism>
<evidence type="ECO:0000313" key="14">
    <source>
        <dbReference type="EMBL" id="PBC26700.1"/>
    </source>
</evidence>
<keyword evidence="6" id="KW-0808">Transferase</keyword>
<dbReference type="AlphaFoldDB" id="A0A2A3E4S3"/>
<comment type="cofactor">
    <cofactor evidence="1">
        <name>Mg(2+)</name>
        <dbReference type="ChEBI" id="CHEBI:18420"/>
    </cofactor>
</comment>
<evidence type="ECO:0000256" key="9">
    <source>
        <dbReference type="ARBA" id="ARBA00022842"/>
    </source>
</evidence>
<accession>A0A2A3E4S3</accession>
<keyword evidence="14" id="KW-0675">Receptor</keyword>
<keyword evidence="8" id="KW-0256">Endoplasmic reticulum</keyword>
<keyword evidence="11" id="KW-0472">Membrane</keyword>